<gene>
    <name evidence="2" type="ORF">BJG266_LOCUS11257</name>
    <name evidence="3" type="ORF">QVE165_LOCUS12714</name>
</gene>
<feature type="coiled-coil region" evidence="1">
    <location>
        <begin position="227"/>
        <end position="285"/>
    </location>
</feature>
<keyword evidence="4" id="KW-1185">Reference proteome</keyword>
<evidence type="ECO:0000313" key="5">
    <source>
        <dbReference type="Proteomes" id="UP000663877"/>
    </source>
</evidence>
<name>A0A814AN61_9BILA</name>
<dbReference type="OrthoDB" id="10019435at2759"/>
<organism evidence="2 5">
    <name type="scientific">Adineta steineri</name>
    <dbReference type="NCBI Taxonomy" id="433720"/>
    <lineage>
        <taxon>Eukaryota</taxon>
        <taxon>Metazoa</taxon>
        <taxon>Spiralia</taxon>
        <taxon>Gnathifera</taxon>
        <taxon>Rotifera</taxon>
        <taxon>Eurotatoria</taxon>
        <taxon>Bdelloidea</taxon>
        <taxon>Adinetida</taxon>
        <taxon>Adinetidae</taxon>
        <taxon>Adineta</taxon>
    </lineage>
</organism>
<evidence type="ECO:0000256" key="1">
    <source>
        <dbReference type="SAM" id="Coils"/>
    </source>
</evidence>
<proteinExistence type="predicted"/>
<dbReference type="EMBL" id="CAJNOI010000041">
    <property type="protein sequence ID" value="CAF0915874.1"/>
    <property type="molecule type" value="Genomic_DNA"/>
</dbReference>
<dbReference type="Proteomes" id="UP000663877">
    <property type="component" value="Unassembled WGS sequence"/>
</dbReference>
<dbReference type="EMBL" id="CAJNOM010000064">
    <property type="protein sequence ID" value="CAF0960301.1"/>
    <property type="molecule type" value="Genomic_DNA"/>
</dbReference>
<evidence type="ECO:0000313" key="4">
    <source>
        <dbReference type="Proteomes" id="UP000663832"/>
    </source>
</evidence>
<protein>
    <submittedName>
        <fullName evidence="2">Uncharacterized protein</fullName>
    </submittedName>
</protein>
<keyword evidence="1" id="KW-0175">Coiled coil</keyword>
<evidence type="ECO:0000313" key="2">
    <source>
        <dbReference type="EMBL" id="CAF0915874.1"/>
    </source>
</evidence>
<dbReference type="Proteomes" id="UP000663832">
    <property type="component" value="Unassembled WGS sequence"/>
</dbReference>
<sequence length="302" mass="35905">MNTSYDLDTSTPNIINRNKYFESLMDFSTPMSTISTRWMNNTKTSHSNEKISSDNSQNSTVINDTIIDMNDTIIDKLLQKFNEHKINFHNTQNYLNLLDNHLCEITTILNQLQNPLSYNSLLKPTTDELETRLLQMSIKREQIRTAINNFHQSPTISETLNDIIQQISPSTSKRTDSTISYSELINAIKLSMKQKTNLIEHFYQEEIHMKHRINDYYSKMKQRQYILLQLVEKILEQQKENEKYVEEINLDKPQFDKHSEQLTEFNKLNEEYQLLQDENRLLKYKTKENINRLYTFINQTTE</sequence>
<evidence type="ECO:0000313" key="3">
    <source>
        <dbReference type="EMBL" id="CAF0960301.1"/>
    </source>
</evidence>
<accession>A0A814AN61</accession>
<reference evidence="2" key="1">
    <citation type="submission" date="2021-02" db="EMBL/GenBank/DDBJ databases">
        <authorList>
            <person name="Nowell W R."/>
        </authorList>
    </citation>
    <scope>NUCLEOTIDE SEQUENCE</scope>
</reference>
<comment type="caution">
    <text evidence="2">The sequence shown here is derived from an EMBL/GenBank/DDBJ whole genome shotgun (WGS) entry which is preliminary data.</text>
</comment>
<dbReference type="AlphaFoldDB" id="A0A814AN61"/>